<keyword evidence="3" id="KW-1185">Reference proteome</keyword>
<dbReference type="OrthoDB" id="4868512at2"/>
<keyword evidence="1" id="KW-1133">Transmembrane helix</keyword>
<name>N0E1C3_9MICO</name>
<accession>N0E1C3</accession>
<protein>
    <submittedName>
        <fullName evidence="2">Uncharacterized protein</fullName>
    </submittedName>
</protein>
<dbReference type="HOGENOM" id="CLU_2653272_0_0_11"/>
<keyword evidence="1" id="KW-0812">Transmembrane</keyword>
<dbReference type="STRING" id="1193181.BN10_650030"/>
<evidence type="ECO:0000313" key="2">
    <source>
        <dbReference type="EMBL" id="CCH70733.1"/>
    </source>
</evidence>
<evidence type="ECO:0000313" key="3">
    <source>
        <dbReference type="Proteomes" id="UP000013167"/>
    </source>
</evidence>
<sequence length="76" mass="7994">MPTRPNFTRFIATGAILGFLVGAWIAWSGVLEKPAAMPQGYTYGVSDGIGIVGMLGAVLFGTIAAVIAVLVDRRNR</sequence>
<reference evidence="2 3" key="1">
    <citation type="journal article" date="2013" name="ISME J.">
        <title>A metabolic model for members of the genus Tetrasphaera involved in enhanced biological phosphorus removal.</title>
        <authorList>
            <person name="Kristiansen R."/>
            <person name="Nguyen H.T.T."/>
            <person name="Saunders A.M."/>
            <person name="Nielsen J.L."/>
            <person name="Wimmer R."/>
            <person name="Le V.Q."/>
            <person name="McIlroy S.J."/>
            <person name="Petrovski S."/>
            <person name="Seviour R.J."/>
            <person name="Calteau A."/>
            <person name="Nielsen K.L."/>
            <person name="Nielsen P.H."/>
        </authorList>
    </citation>
    <scope>NUCLEOTIDE SEQUENCE [LARGE SCALE GENOMIC DNA]</scope>
    <source>
        <strain evidence="2 3">Lp2</strain>
    </source>
</reference>
<dbReference type="RefSeq" id="WP_010850576.1">
    <property type="nucleotide sequence ID" value="NZ_HF570956.1"/>
</dbReference>
<comment type="caution">
    <text evidence="2">The sequence shown here is derived from an EMBL/GenBank/DDBJ whole genome shotgun (WGS) entry which is preliminary data.</text>
</comment>
<organism evidence="2 3">
    <name type="scientific">Phycicoccus elongatus Lp2</name>
    <dbReference type="NCBI Taxonomy" id="1193181"/>
    <lineage>
        <taxon>Bacteria</taxon>
        <taxon>Bacillati</taxon>
        <taxon>Actinomycetota</taxon>
        <taxon>Actinomycetes</taxon>
        <taxon>Micrococcales</taxon>
        <taxon>Intrasporangiaceae</taxon>
        <taxon>Phycicoccus</taxon>
    </lineage>
</organism>
<gene>
    <name evidence="2" type="ORF">BN10_650030</name>
</gene>
<dbReference type="Proteomes" id="UP000013167">
    <property type="component" value="Unassembled WGS sequence"/>
</dbReference>
<keyword evidence="1" id="KW-0472">Membrane</keyword>
<dbReference type="AlphaFoldDB" id="N0E1C3"/>
<dbReference type="eggNOG" id="ENOG5031Y00">
    <property type="taxonomic scope" value="Bacteria"/>
</dbReference>
<dbReference type="EMBL" id="CAIZ01000136">
    <property type="protein sequence ID" value="CCH70733.1"/>
    <property type="molecule type" value="Genomic_DNA"/>
</dbReference>
<proteinExistence type="predicted"/>
<evidence type="ECO:0000256" key="1">
    <source>
        <dbReference type="SAM" id="Phobius"/>
    </source>
</evidence>
<feature type="transmembrane region" description="Helical" evidence="1">
    <location>
        <begin position="49"/>
        <end position="71"/>
    </location>
</feature>
<feature type="transmembrane region" description="Helical" evidence="1">
    <location>
        <begin position="7"/>
        <end position="29"/>
    </location>
</feature>